<reference evidence="1" key="1">
    <citation type="submission" date="2018-05" db="EMBL/GenBank/DDBJ databases">
        <authorList>
            <person name="Lanie J.A."/>
            <person name="Ng W.-L."/>
            <person name="Kazmierczak K.M."/>
            <person name="Andrzejewski T.M."/>
            <person name="Davidsen T.M."/>
            <person name="Wayne K.J."/>
            <person name="Tettelin H."/>
            <person name="Glass J.I."/>
            <person name="Rusch D."/>
            <person name="Podicherti R."/>
            <person name="Tsui H.-C.T."/>
            <person name="Winkler M.E."/>
        </authorList>
    </citation>
    <scope>NUCLEOTIDE SEQUENCE</scope>
</reference>
<gene>
    <name evidence="1" type="ORF">METZ01_LOCUS323984</name>
</gene>
<evidence type="ECO:0000313" key="1">
    <source>
        <dbReference type="EMBL" id="SVC71130.1"/>
    </source>
</evidence>
<proteinExistence type="predicted"/>
<feature type="non-terminal residue" evidence="1">
    <location>
        <position position="175"/>
    </location>
</feature>
<organism evidence="1">
    <name type="scientific">marine metagenome</name>
    <dbReference type="NCBI Taxonomy" id="408172"/>
    <lineage>
        <taxon>unclassified sequences</taxon>
        <taxon>metagenomes</taxon>
        <taxon>ecological metagenomes</taxon>
    </lineage>
</organism>
<sequence>MRHKVINFPRKRRGGQTTKKRFRWLLPTDKIFRIKATFHEVKRSFVYSQAASRSLYENTIFGCSNELDKGISRGDSFILPRNVELHDYSRIFLRGVANTDSDLFKEFIASLKEYAFLQLHDFSQIVIELGVVFYDEHVDKRATHIGWYNIIDDEENNVLVVGTLFYKYKGLEGVL</sequence>
<dbReference type="AlphaFoldDB" id="A0A382PE85"/>
<accession>A0A382PE85</accession>
<dbReference type="EMBL" id="UINC01106453">
    <property type="protein sequence ID" value="SVC71130.1"/>
    <property type="molecule type" value="Genomic_DNA"/>
</dbReference>
<name>A0A382PE85_9ZZZZ</name>
<protein>
    <submittedName>
        <fullName evidence="1">Uncharacterized protein</fullName>
    </submittedName>
</protein>